<keyword evidence="2" id="KW-1185">Reference proteome</keyword>
<comment type="caution">
    <text evidence="1">The sequence shown here is derived from an EMBL/GenBank/DDBJ whole genome shotgun (WGS) entry which is preliminary data.</text>
</comment>
<evidence type="ECO:0000313" key="2">
    <source>
        <dbReference type="Proteomes" id="UP000298663"/>
    </source>
</evidence>
<dbReference type="Proteomes" id="UP000298663">
    <property type="component" value="Unassembled WGS sequence"/>
</dbReference>
<proteinExistence type="predicted"/>
<name>A0A4U5M887_STECR</name>
<protein>
    <submittedName>
        <fullName evidence="1">Uncharacterized protein</fullName>
    </submittedName>
</protein>
<evidence type="ECO:0000313" key="1">
    <source>
        <dbReference type="EMBL" id="TKR65150.1"/>
    </source>
</evidence>
<dbReference type="EMBL" id="AZBU02000009">
    <property type="protein sequence ID" value="TKR65150.1"/>
    <property type="molecule type" value="Genomic_DNA"/>
</dbReference>
<dbReference type="AlphaFoldDB" id="A0A4U5M887"/>
<gene>
    <name evidence="1" type="ORF">L596_025599</name>
</gene>
<reference evidence="1 2" key="2">
    <citation type="journal article" date="2019" name="G3 (Bethesda)">
        <title>Hybrid Assembly of the Genome of the Entomopathogenic Nematode Steinernema carpocapsae Identifies the X-Chromosome.</title>
        <authorList>
            <person name="Serra L."/>
            <person name="Macchietto M."/>
            <person name="Macias-Munoz A."/>
            <person name="McGill C.J."/>
            <person name="Rodriguez I.M."/>
            <person name="Rodriguez B."/>
            <person name="Murad R."/>
            <person name="Mortazavi A."/>
        </authorList>
    </citation>
    <scope>NUCLEOTIDE SEQUENCE [LARGE SCALE GENOMIC DNA]</scope>
    <source>
        <strain evidence="1 2">ALL</strain>
    </source>
</reference>
<organism evidence="1 2">
    <name type="scientific">Steinernema carpocapsae</name>
    <name type="common">Entomopathogenic nematode</name>
    <dbReference type="NCBI Taxonomy" id="34508"/>
    <lineage>
        <taxon>Eukaryota</taxon>
        <taxon>Metazoa</taxon>
        <taxon>Ecdysozoa</taxon>
        <taxon>Nematoda</taxon>
        <taxon>Chromadorea</taxon>
        <taxon>Rhabditida</taxon>
        <taxon>Tylenchina</taxon>
        <taxon>Panagrolaimomorpha</taxon>
        <taxon>Strongyloidoidea</taxon>
        <taxon>Steinernematidae</taxon>
        <taxon>Steinernema</taxon>
    </lineage>
</organism>
<sequence>MKPELCYLLKLKKAILDSFLRRLLALHSDQSIGSKEVKIKRKISRLSGLKITDSDSYHRRLISSPLCLQLRSKGLNEA</sequence>
<reference evidence="1 2" key="1">
    <citation type="journal article" date="2015" name="Genome Biol.">
        <title>Comparative genomics of Steinernema reveals deeply conserved gene regulatory networks.</title>
        <authorList>
            <person name="Dillman A.R."/>
            <person name="Macchietto M."/>
            <person name="Porter C.F."/>
            <person name="Rogers A."/>
            <person name="Williams B."/>
            <person name="Antoshechkin I."/>
            <person name="Lee M.M."/>
            <person name="Goodwin Z."/>
            <person name="Lu X."/>
            <person name="Lewis E.E."/>
            <person name="Goodrich-Blair H."/>
            <person name="Stock S.P."/>
            <person name="Adams B.J."/>
            <person name="Sternberg P.W."/>
            <person name="Mortazavi A."/>
        </authorList>
    </citation>
    <scope>NUCLEOTIDE SEQUENCE [LARGE SCALE GENOMIC DNA]</scope>
    <source>
        <strain evidence="1 2">ALL</strain>
    </source>
</reference>
<accession>A0A4U5M887</accession>